<dbReference type="Proteomes" id="UP001162060">
    <property type="component" value="Unassembled WGS sequence"/>
</dbReference>
<dbReference type="PANTHER" id="PTHR33064:SF37">
    <property type="entry name" value="RIBONUCLEASE H"/>
    <property type="match status" value="1"/>
</dbReference>
<evidence type="ECO:0000313" key="4">
    <source>
        <dbReference type="Proteomes" id="UP001162060"/>
    </source>
</evidence>
<evidence type="ECO:0000259" key="2">
    <source>
        <dbReference type="Pfam" id="PF00078"/>
    </source>
</evidence>
<dbReference type="EMBL" id="CAKLBY020000222">
    <property type="protein sequence ID" value="CAK7935698.1"/>
    <property type="molecule type" value="Genomic_DNA"/>
</dbReference>
<protein>
    <recommendedName>
        <fullName evidence="2">Reverse transcriptase domain-containing protein</fullName>
    </recommendedName>
</protein>
<name>A0AAV1UR28_9STRA</name>
<gene>
    <name evidence="3" type="ORF">PM001_LOCUS20848</name>
</gene>
<dbReference type="PANTHER" id="PTHR33064">
    <property type="entry name" value="POL PROTEIN"/>
    <property type="match status" value="1"/>
</dbReference>
<dbReference type="InterPro" id="IPR000477">
    <property type="entry name" value="RT_dom"/>
</dbReference>
<feature type="region of interest" description="Disordered" evidence="1">
    <location>
        <begin position="1"/>
        <end position="52"/>
    </location>
</feature>
<feature type="domain" description="Reverse transcriptase" evidence="2">
    <location>
        <begin position="188"/>
        <end position="287"/>
    </location>
</feature>
<feature type="compositionally biased region" description="Basic and acidic residues" evidence="1">
    <location>
        <begin position="1"/>
        <end position="16"/>
    </location>
</feature>
<dbReference type="Gene3D" id="3.10.10.10">
    <property type="entry name" value="HIV Type 1 Reverse Transcriptase, subunit A, domain 1"/>
    <property type="match status" value="1"/>
</dbReference>
<comment type="caution">
    <text evidence="3">The sequence shown here is derived from an EMBL/GenBank/DDBJ whole genome shotgun (WGS) entry which is preliminary data.</text>
</comment>
<organism evidence="3 4">
    <name type="scientific">Peronospora matthiolae</name>
    <dbReference type="NCBI Taxonomy" id="2874970"/>
    <lineage>
        <taxon>Eukaryota</taxon>
        <taxon>Sar</taxon>
        <taxon>Stramenopiles</taxon>
        <taxon>Oomycota</taxon>
        <taxon>Peronosporomycetes</taxon>
        <taxon>Peronosporales</taxon>
        <taxon>Peronosporaceae</taxon>
        <taxon>Peronospora</taxon>
    </lineage>
</organism>
<proteinExistence type="predicted"/>
<dbReference type="AlphaFoldDB" id="A0AAV1UR28"/>
<dbReference type="Pfam" id="PF00078">
    <property type="entry name" value="RVT_1"/>
    <property type="match status" value="1"/>
</dbReference>
<accession>A0AAV1UR28</accession>
<feature type="compositionally biased region" description="Basic and acidic residues" evidence="1">
    <location>
        <begin position="28"/>
        <end position="49"/>
    </location>
</feature>
<dbReference type="InterPro" id="IPR043502">
    <property type="entry name" value="DNA/RNA_pol_sf"/>
</dbReference>
<evidence type="ECO:0000313" key="3">
    <source>
        <dbReference type="EMBL" id="CAK7935698.1"/>
    </source>
</evidence>
<sequence length="342" mass="38913">MRRDHGTEREEQDDRLPSLNVNLADNRAGLDRSEETQRYEEDKPSKINEADSAEAPVYYHESRDLFAEDIEQHLAVLPEMSTATEEVTIKDIQIGDPDVPHTEDQQRLRSLIWKIRHLLMGKGSALIPATRGAICDIDVGGAAPIAQRVRPVAPEYREKLSDLIKGMSAAKTVQPSTSPWASPIVVIIKKNGVDIRLCIAYRRVNQLTRLMVYPMPLISDLLEYLDKALWYCSLDMASGSWVVEMTERAKLIPAFVTPFGLFEWLRMPFRLKNVPQIYQRLVDNTLYGYLKIGQRSSSDGPIDLFKDGEPETDRRPSLLGRRSYINDILIPATSWESLYTKV</sequence>
<evidence type="ECO:0000256" key="1">
    <source>
        <dbReference type="SAM" id="MobiDB-lite"/>
    </source>
</evidence>
<dbReference type="SUPFAM" id="SSF56672">
    <property type="entry name" value="DNA/RNA polymerases"/>
    <property type="match status" value="1"/>
</dbReference>
<reference evidence="3" key="1">
    <citation type="submission" date="2024-01" db="EMBL/GenBank/DDBJ databases">
        <authorList>
            <person name="Webb A."/>
        </authorList>
    </citation>
    <scope>NUCLEOTIDE SEQUENCE</scope>
    <source>
        <strain evidence="3">Pm1</strain>
    </source>
</reference>
<dbReference type="InterPro" id="IPR051320">
    <property type="entry name" value="Viral_Replic_Matur_Polypro"/>
</dbReference>
<dbReference type="CDD" id="cd01647">
    <property type="entry name" value="RT_LTR"/>
    <property type="match status" value="1"/>
</dbReference>